<feature type="region of interest" description="Disordered" evidence="1">
    <location>
        <begin position="1"/>
        <end position="51"/>
    </location>
</feature>
<dbReference type="AlphaFoldDB" id="A0A8R1DRG0"/>
<dbReference type="Proteomes" id="UP000005237">
    <property type="component" value="Unassembled WGS sequence"/>
</dbReference>
<accession>A0A8R1DRG0</accession>
<feature type="compositionally biased region" description="Basic and acidic residues" evidence="1">
    <location>
        <begin position="19"/>
        <end position="44"/>
    </location>
</feature>
<reference evidence="2" key="2">
    <citation type="submission" date="2022-06" db="UniProtKB">
        <authorList>
            <consortium name="EnsemblMetazoa"/>
        </authorList>
    </citation>
    <scope>IDENTIFICATION</scope>
    <source>
        <strain evidence="2">DF5081</strain>
    </source>
</reference>
<organism evidence="2 3">
    <name type="scientific">Caenorhabditis japonica</name>
    <dbReference type="NCBI Taxonomy" id="281687"/>
    <lineage>
        <taxon>Eukaryota</taxon>
        <taxon>Metazoa</taxon>
        <taxon>Ecdysozoa</taxon>
        <taxon>Nematoda</taxon>
        <taxon>Chromadorea</taxon>
        <taxon>Rhabditida</taxon>
        <taxon>Rhabditina</taxon>
        <taxon>Rhabditomorpha</taxon>
        <taxon>Rhabditoidea</taxon>
        <taxon>Rhabditidae</taxon>
        <taxon>Peloderinae</taxon>
        <taxon>Caenorhabditis</taxon>
    </lineage>
</organism>
<sequence>MGGAFRLERGSKRHFPNVTDERFVGEREDAGARGENSKGRHNNDHTSGAIRGELSGVSSHSGILVRSSQNYYQCARCRSGETGRESTDTADFVGAGDIRVAGQFDRIHGTRRAGPRSSCETEDGVGGGTAHEEKTGRGTRTRRSEHVHCQHLYTISSLTASF</sequence>
<keyword evidence="3" id="KW-1185">Reference proteome</keyword>
<name>A0A8R1DRG0_CAEJA</name>
<dbReference type="EnsemblMetazoa" id="CJA09884.1">
    <property type="protein sequence ID" value="CJA09884.1"/>
    <property type="gene ID" value="WBGene00129088"/>
</dbReference>
<evidence type="ECO:0000313" key="2">
    <source>
        <dbReference type="EnsemblMetazoa" id="CJA09884.1"/>
    </source>
</evidence>
<evidence type="ECO:0000256" key="1">
    <source>
        <dbReference type="SAM" id="MobiDB-lite"/>
    </source>
</evidence>
<feature type="compositionally biased region" description="Basic and acidic residues" evidence="1">
    <location>
        <begin position="130"/>
        <end position="145"/>
    </location>
</feature>
<reference evidence="3" key="1">
    <citation type="submission" date="2010-08" db="EMBL/GenBank/DDBJ databases">
        <authorList>
            <consortium name="Caenorhabditis japonica Sequencing Consortium"/>
            <person name="Wilson R.K."/>
        </authorList>
    </citation>
    <scope>NUCLEOTIDE SEQUENCE [LARGE SCALE GENOMIC DNA]</scope>
    <source>
        <strain evidence="3">DF5081</strain>
    </source>
</reference>
<feature type="compositionally biased region" description="Basic and acidic residues" evidence="1">
    <location>
        <begin position="1"/>
        <end position="10"/>
    </location>
</feature>
<feature type="region of interest" description="Disordered" evidence="1">
    <location>
        <begin position="109"/>
        <end position="145"/>
    </location>
</feature>
<proteinExistence type="predicted"/>
<protein>
    <submittedName>
        <fullName evidence="2">Uncharacterized protein</fullName>
    </submittedName>
</protein>
<evidence type="ECO:0000313" key="3">
    <source>
        <dbReference type="Proteomes" id="UP000005237"/>
    </source>
</evidence>